<dbReference type="AlphaFoldDB" id="A0A0F5MWB3"/>
<comment type="caution">
    <text evidence="1">The sequence shown here is derived from an EMBL/GenBank/DDBJ whole genome shotgun (WGS) entry which is preliminary data.</text>
</comment>
<dbReference type="PATRIC" id="fig|342002.3.peg.3749"/>
<protein>
    <submittedName>
        <fullName evidence="1">Uncharacterized protein</fullName>
    </submittedName>
</protein>
<reference evidence="1" key="2">
    <citation type="submission" date="2015-04" db="EMBL/GenBank/DDBJ databases">
        <title>Genome sequence of Mycobacterium arupense strain GUC1.</title>
        <authorList>
            <person name="Greninger A.L."/>
            <person name="Cunningham G."/>
            <person name="Chiu C.Y."/>
            <person name="Miller S."/>
        </authorList>
    </citation>
    <scope>NUCLEOTIDE SEQUENCE</scope>
    <source>
        <strain evidence="1">GUC1</strain>
    </source>
</reference>
<dbReference type="EMBL" id="LASW01000076">
    <property type="protein sequence ID" value="KKB98322.1"/>
    <property type="molecule type" value="Genomic_DNA"/>
</dbReference>
<name>A0A0F5MWB3_9MYCO</name>
<evidence type="ECO:0000313" key="1">
    <source>
        <dbReference type="EMBL" id="KKB98322.1"/>
    </source>
</evidence>
<organism evidence="1 3">
    <name type="scientific">Mycolicibacter arupensis</name>
    <dbReference type="NCBI Taxonomy" id="342002"/>
    <lineage>
        <taxon>Bacteria</taxon>
        <taxon>Bacillati</taxon>
        <taxon>Actinomycetota</taxon>
        <taxon>Actinomycetes</taxon>
        <taxon>Mycobacteriales</taxon>
        <taxon>Mycobacteriaceae</taxon>
        <taxon>Mycolicibacter</taxon>
    </lineage>
</organism>
<evidence type="ECO:0000313" key="2">
    <source>
        <dbReference type="EMBL" id="OQZ98181.1"/>
    </source>
</evidence>
<sequence length="135" mass="14784">MVAVNVRQADGMIIPGSPSPWPVRFAAVGDHPDAIEALQIMSQPDQLGWPELYKIHEIIRDSIKPGKIYDLGWADKVTDSAFTGSANLPSVSGSGARHARMSGNPKNTMSIVEGRDYISALVAKWLDWLRQISSR</sequence>
<accession>A0A0F5MWB3</accession>
<dbReference type="EMBL" id="MVHH01000014">
    <property type="protein sequence ID" value="OQZ98181.1"/>
    <property type="molecule type" value="Genomic_DNA"/>
</dbReference>
<reference evidence="2 4" key="3">
    <citation type="submission" date="2016-12" db="EMBL/GenBank/DDBJ databases">
        <title>The new phylogeny of genus Mycobacterium.</title>
        <authorList>
            <person name="Tortoli E."/>
            <person name="Trovato A."/>
            <person name="Cirillo D.M."/>
        </authorList>
    </citation>
    <scope>NUCLEOTIDE SEQUENCE [LARGE SCALE GENOMIC DNA]</scope>
    <source>
        <strain evidence="2 4">DSM 44942</strain>
    </source>
</reference>
<keyword evidence="4" id="KW-1185">Reference proteome</keyword>
<evidence type="ECO:0000313" key="4">
    <source>
        <dbReference type="Proteomes" id="UP000192327"/>
    </source>
</evidence>
<reference evidence="3" key="1">
    <citation type="submission" date="2015-04" db="EMBL/GenBank/DDBJ databases">
        <title>Genome sequence of Mycobacterium arupense GUC1.</title>
        <authorList>
            <person name="Greninger A.L."/>
            <person name="Cunningham G."/>
            <person name="Chiu C.Y."/>
            <person name="Miller S."/>
        </authorList>
    </citation>
    <scope>NUCLEOTIDE SEQUENCE [LARGE SCALE GENOMIC DNA]</scope>
    <source>
        <strain evidence="3">GUC1</strain>
    </source>
</reference>
<proteinExistence type="predicted"/>
<gene>
    <name evidence="2" type="ORF">BST15_09085</name>
    <name evidence="1" type="ORF">WR43_15135</name>
</gene>
<dbReference type="Proteomes" id="UP000034416">
    <property type="component" value="Unassembled WGS sequence"/>
</dbReference>
<evidence type="ECO:0000313" key="3">
    <source>
        <dbReference type="Proteomes" id="UP000034416"/>
    </source>
</evidence>
<dbReference type="Proteomes" id="UP000192327">
    <property type="component" value="Unassembled WGS sequence"/>
</dbReference>